<proteinExistence type="predicted"/>
<protein>
    <submittedName>
        <fullName evidence="2">Uncharacterized protein</fullName>
    </submittedName>
</protein>
<evidence type="ECO:0000256" key="1">
    <source>
        <dbReference type="SAM" id="Coils"/>
    </source>
</evidence>
<organism evidence="2">
    <name type="scientific">marine sediment metagenome</name>
    <dbReference type="NCBI Taxonomy" id="412755"/>
    <lineage>
        <taxon>unclassified sequences</taxon>
        <taxon>metagenomes</taxon>
        <taxon>ecological metagenomes</taxon>
    </lineage>
</organism>
<dbReference type="AlphaFoldDB" id="A0A0F8XQB7"/>
<feature type="coiled-coil region" evidence="1">
    <location>
        <begin position="12"/>
        <end position="39"/>
    </location>
</feature>
<accession>A0A0F8XQB7</accession>
<name>A0A0F8XQB7_9ZZZZ</name>
<keyword evidence="1" id="KW-0175">Coiled coil</keyword>
<comment type="caution">
    <text evidence="2">The sequence shown here is derived from an EMBL/GenBank/DDBJ whole genome shotgun (WGS) entry which is preliminary data.</text>
</comment>
<gene>
    <name evidence="2" type="ORF">LCGC14_2915890</name>
</gene>
<sequence length="55" mass="6815">MDKENKYFEEWLRRHGDRIKELEKKIIKLKKQVEENINTLNIKFIIKGKWNTTLI</sequence>
<dbReference type="EMBL" id="LAZR01057822">
    <property type="protein sequence ID" value="KKK71247.1"/>
    <property type="molecule type" value="Genomic_DNA"/>
</dbReference>
<reference evidence="2" key="1">
    <citation type="journal article" date="2015" name="Nature">
        <title>Complex archaea that bridge the gap between prokaryotes and eukaryotes.</title>
        <authorList>
            <person name="Spang A."/>
            <person name="Saw J.H."/>
            <person name="Jorgensen S.L."/>
            <person name="Zaremba-Niedzwiedzka K."/>
            <person name="Martijn J."/>
            <person name="Lind A.E."/>
            <person name="van Eijk R."/>
            <person name="Schleper C."/>
            <person name="Guy L."/>
            <person name="Ettema T.J."/>
        </authorList>
    </citation>
    <scope>NUCLEOTIDE SEQUENCE</scope>
</reference>
<evidence type="ECO:0000313" key="2">
    <source>
        <dbReference type="EMBL" id="KKK71247.1"/>
    </source>
</evidence>